<proteinExistence type="predicted"/>
<evidence type="ECO:0000313" key="2">
    <source>
        <dbReference type="EMBL" id="EGV27669.1"/>
    </source>
</evidence>
<organism evidence="2 3">
    <name type="scientific">Thiorhodococcus drewsii AZ1</name>
    <dbReference type="NCBI Taxonomy" id="765913"/>
    <lineage>
        <taxon>Bacteria</taxon>
        <taxon>Pseudomonadati</taxon>
        <taxon>Pseudomonadota</taxon>
        <taxon>Gammaproteobacteria</taxon>
        <taxon>Chromatiales</taxon>
        <taxon>Chromatiaceae</taxon>
        <taxon>Thiorhodococcus</taxon>
    </lineage>
</organism>
<gene>
    <name evidence="2" type="ORF">ThidrDRAFT_4516</name>
</gene>
<evidence type="ECO:0000256" key="1">
    <source>
        <dbReference type="SAM" id="Phobius"/>
    </source>
</evidence>
<keyword evidence="1" id="KW-0472">Membrane</keyword>
<protein>
    <submittedName>
        <fullName evidence="2">Uncharacterized protein</fullName>
    </submittedName>
</protein>
<accession>G2E8A2</accession>
<comment type="caution">
    <text evidence="2">The sequence shown here is derived from an EMBL/GenBank/DDBJ whole genome shotgun (WGS) entry which is preliminary data.</text>
</comment>
<name>G2E8A2_9GAMM</name>
<keyword evidence="1" id="KW-1133">Transmembrane helix</keyword>
<keyword evidence="3" id="KW-1185">Reference proteome</keyword>
<dbReference type="AlphaFoldDB" id="G2E8A2"/>
<sequence>MICVSPVVGWIPHFASPNIPNFTLIFMLPAYVFLGGLPYTEHYVLRFVLSRQGHLPFFYVRFLDQMVKRKLLQRIGGSYRFLHLSLRDYCAGLEQEHRR</sequence>
<dbReference type="EMBL" id="AFWT01000071">
    <property type="protein sequence ID" value="EGV27669.1"/>
    <property type="molecule type" value="Genomic_DNA"/>
</dbReference>
<keyword evidence="1" id="KW-0812">Transmembrane</keyword>
<dbReference type="STRING" id="765913.ThidrDRAFT_4516"/>
<dbReference type="eggNOG" id="COG5635">
    <property type="taxonomic scope" value="Bacteria"/>
</dbReference>
<reference evidence="2 3" key="1">
    <citation type="submission" date="2011-06" db="EMBL/GenBank/DDBJ databases">
        <title>The draft genome of Thiorhodococcus drewsii AZ1.</title>
        <authorList>
            <consortium name="US DOE Joint Genome Institute (JGI-PGF)"/>
            <person name="Lucas S."/>
            <person name="Han J."/>
            <person name="Lapidus A."/>
            <person name="Cheng J.-F."/>
            <person name="Goodwin L."/>
            <person name="Pitluck S."/>
            <person name="Peters L."/>
            <person name="Land M.L."/>
            <person name="Hauser L."/>
            <person name="Vogl K."/>
            <person name="Liu Z."/>
            <person name="Imhoff J."/>
            <person name="Thiel V."/>
            <person name="Frigaard N.-U."/>
            <person name="Bryant D.A."/>
            <person name="Woyke T.J."/>
        </authorList>
    </citation>
    <scope>NUCLEOTIDE SEQUENCE [LARGE SCALE GENOMIC DNA]</scope>
    <source>
        <strain evidence="2 3">AZ1</strain>
    </source>
</reference>
<dbReference type="Proteomes" id="UP000004200">
    <property type="component" value="Unassembled WGS sequence"/>
</dbReference>
<evidence type="ECO:0000313" key="3">
    <source>
        <dbReference type="Proteomes" id="UP000004200"/>
    </source>
</evidence>
<feature type="transmembrane region" description="Helical" evidence="1">
    <location>
        <begin position="19"/>
        <end position="39"/>
    </location>
</feature>